<evidence type="ECO:0000313" key="4">
    <source>
        <dbReference type="Proteomes" id="UP000027345"/>
    </source>
</evidence>
<comment type="caution">
    <text evidence="3">The sequence shown here is derived from an EMBL/GenBank/DDBJ whole genome shotgun (WGS) entry which is preliminary data.</text>
</comment>
<dbReference type="SUPFAM" id="SSF50475">
    <property type="entry name" value="FMN-binding split barrel"/>
    <property type="match status" value="1"/>
</dbReference>
<keyword evidence="4" id="KW-1185">Reference proteome</keyword>
<dbReference type="InterPro" id="IPR004378">
    <property type="entry name" value="F420H2_quin_Rdtase"/>
</dbReference>
<accession>A0A066TWE2</accession>
<dbReference type="STRING" id="287986.DV20_42190"/>
<organism evidence="3 4">
    <name type="scientific">Amycolatopsis rifamycinica</name>
    <dbReference type="NCBI Taxonomy" id="287986"/>
    <lineage>
        <taxon>Bacteria</taxon>
        <taxon>Bacillati</taxon>
        <taxon>Actinomycetota</taxon>
        <taxon>Actinomycetes</taxon>
        <taxon>Pseudonocardiales</taxon>
        <taxon>Pseudonocardiaceae</taxon>
        <taxon>Amycolatopsis</taxon>
    </lineage>
</organism>
<evidence type="ECO:0000256" key="2">
    <source>
        <dbReference type="ARBA" id="ARBA00049106"/>
    </source>
</evidence>
<evidence type="ECO:0000313" key="3">
    <source>
        <dbReference type="EMBL" id="KDN16174.1"/>
    </source>
</evidence>
<gene>
    <name evidence="3" type="ORF">DV20_42190</name>
</gene>
<name>A0A066TWE2_9PSEU</name>
<comment type="similarity">
    <text evidence="1">Belongs to the F420H(2)-dependent quinone reductase family.</text>
</comment>
<dbReference type="AlphaFoldDB" id="A0A066TWE2"/>
<dbReference type="NCBIfam" id="TIGR00026">
    <property type="entry name" value="hi_GC_TIGR00026"/>
    <property type="match status" value="1"/>
</dbReference>
<dbReference type="GO" id="GO:0070967">
    <property type="term" value="F:coenzyme F420 binding"/>
    <property type="evidence" value="ECO:0007669"/>
    <property type="project" value="TreeGrafter"/>
</dbReference>
<dbReference type="GO" id="GO:0005886">
    <property type="term" value="C:plasma membrane"/>
    <property type="evidence" value="ECO:0007669"/>
    <property type="project" value="TreeGrafter"/>
</dbReference>
<dbReference type="OrthoDB" id="8225825at2"/>
<dbReference type="GO" id="GO:0016491">
    <property type="term" value="F:oxidoreductase activity"/>
    <property type="evidence" value="ECO:0007669"/>
    <property type="project" value="InterPro"/>
</dbReference>
<dbReference type="Gene3D" id="2.30.110.10">
    <property type="entry name" value="Electron Transport, Fmn-binding Protein, Chain A"/>
    <property type="match status" value="1"/>
</dbReference>
<dbReference type="InterPro" id="IPR012349">
    <property type="entry name" value="Split_barrel_FMN-bd"/>
</dbReference>
<dbReference type="RefSeq" id="WP_043789250.1">
    <property type="nucleotide sequence ID" value="NZ_JMQI01000083.1"/>
</dbReference>
<proteinExistence type="inferred from homology"/>
<dbReference type="PANTHER" id="PTHR39428:SF1">
    <property type="entry name" value="F420H(2)-DEPENDENT QUINONE REDUCTASE RV1261C"/>
    <property type="match status" value="1"/>
</dbReference>
<evidence type="ECO:0000256" key="1">
    <source>
        <dbReference type="ARBA" id="ARBA00008710"/>
    </source>
</evidence>
<dbReference type="eggNOG" id="COG3945">
    <property type="taxonomic scope" value="Bacteria"/>
</dbReference>
<comment type="catalytic activity">
    <reaction evidence="2">
        <text>oxidized coenzyme F420-(gamma-L-Glu)(n) + a quinol + H(+) = reduced coenzyme F420-(gamma-L-Glu)(n) + a quinone</text>
        <dbReference type="Rhea" id="RHEA:39663"/>
        <dbReference type="Rhea" id="RHEA-COMP:12939"/>
        <dbReference type="Rhea" id="RHEA-COMP:14378"/>
        <dbReference type="ChEBI" id="CHEBI:15378"/>
        <dbReference type="ChEBI" id="CHEBI:24646"/>
        <dbReference type="ChEBI" id="CHEBI:132124"/>
        <dbReference type="ChEBI" id="CHEBI:133980"/>
        <dbReference type="ChEBI" id="CHEBI:139511"/>
    </reaction>
</comment>
<reference evidence="3 4" key="1">
    <citation type="submission" date="2014-05" db="EMBL/GenBank/DDBJ databases">
        <title>Draft genome sequence of Amycolatopsis rifamycinica DSM 46095.</title>
        <authorList>
            <person name="Lal R."/>
            <person name="Saxena A."/>
            <person name="Kumari R."/>
            <person name="Mukherjee U."/>
            <person name="Singh P."/>
            <person name="Sangwan N."/>
            <person name="Mahato N.K."/>
        </authorList>
    </citation>
    <scope>NUCLEOTIDE SEQUENCE [LARGE SCALE GENOMIC DNA]</scope>
    <source>
        <strain evidence="3 4">DSM 46095</strain>
    </source>
</reference>
<sequence>MTTPAEMNDFNKQVVDEFRANGGKVGGMFAGKNVLLLTTIGAKSGEERLSPLVYTTDGDRYVIAASMGGAPKNPAWYHNLVANPKVTVEVGTEKFEATATVIADRAERDRLYAGMVAHAEGFADYEKKTDRVIPIVVLER</sequence>
<dbReference type="EMBL" id="JMQI01000083">
    <property type="protein sequence ID" value="KDN16174.1"/>
    <property type="molecule type" value="Genomic_DNA"/>
</dbReference>
<dbReference type="Pfam" id="PF04075">
    <property type="entry name" value="F420H2_quin_red"/>
    <property type="match status" value="1"/>
</dbReference>
<protein>
    <submittedName>
        <fullName evidence="3">Cell entry protein</fullName>
    </submittedName>
</protein>
<dbReference type="PANTHER" id="PTHR39428">
    <property type="entry name" value="F420H(2)-DEPENDENT QUINONE REDUCTASE RV1261C"/>
    <property type="match status" value="1"/>
</dbReference>
<dbReference type="Proteomes" id="UP000027345">
    <property type="component" value="Unassembled WGS sequence"/>
</dbReference>